<name>A0ABD3BJE9_9LAMI</name>
<keyword evidence="3" id="KW-1185">Reference proteome</keyword>
<comment type="caution">
    <text evidence="2">The sequence shown here is derived from an EMBL/GenBank/DDBJ whole genome shotgun (WGS) entry which is preliminary data.</text>
</comment>
<dbReference type="AlphaFoldDB" id="A0ABD3BJE9"/>
<evidence type="ECO:0000256" key="1">
    <source>
        <dbReference type="SAM" id="MobiDB-lite"/>
    </source>
</evidence>
<feature type="region of interest" description="Disordered" evidence="1">
    <location>
        <begin position="448"/>
        <end position="475"/>
    </location>
</feature>
<dbReference type="SUPFAM" id="SSF56219">
    <property type="entry name" value="DNase I-like"/>
    <property type="match status" value="1"/>
</dbReference>
<evidence type="ECO:0000313" key="3">
    <source>
        <dbReference type="Proteomes" id="UP001632038"/>
    </source>
</evidence>
<sequence length="515" mass="60679">MVKMINGMEQALTVKISMDKIVLFCTFVYAKWNRNDRRQLWDYIEQQDFDKENWIIGGDFNCILKANEKSGGNAPCMNSIADFNTCLVDNSLSELNHKGNPFTWSNNQQGKSRIWEKLDRILMNSNAFNNLPDMEVLHLPRVYSDHAPLWLKVAAPPDIRKRFRFQQMWTEHTEYKGVVAKIWKDKIPGHIGYVVNEKLKRVRMALKKWNWDSFGDINKNIINLNNQINTLENKLQLQWDDNTHREISQLQEQLHHNVRWEADLLKQKSRINWLQDGDRNTKFFHAVIKDRRKRNLISIKDDNGCDITDHQAVGEKAAEFYKSLFTATDYYMDVSLFENIPNLINADDNYFFEKIPDAEEVYQAESLLFVPFLGPLFVSIWPKTTINHPWSFSRVPHQDTRPSETLARPNEATKQQKLHKYKSFDRMKLKNTPFDRMVTWQEEDEKEAPFDRMGPFDRTNPFDRMDPSNETQQSAPKANAPCFFFLGLKNCLLGRIFCNKLIHLAKQNPLIFNYK</sequence>
<evidence type="ECO:0008006" key="4">
    <source>
        <dbReference type="Google" id="ProtNLM"/>
    </source>
</evidence>
<proteinExistence type="predicted"/>
<dbReference type="PANTHER" id="PTHR33710">
    <property type="entry name" value="BNAC02G09200D PROTEIN"/>
    <property type="match status" value="1"/>
</dbReference>
<reference evidence="3" key="1">
    <citation type="journal article" date="2024" name="IScience">
        <title>Strigolactones Initiate the Formation of Haustorium-like Structures in Castilleja.</title>
        <authorList>
            <person name="Buerger M."/>
            <person name="Peterson D."/>
            <person name="Chory J."/>
        </authorList>
    </citation>
    <scope>NUCLEOTIDE SEQUENCE [LARGE SCALE GENOMIC DNA]</scope>
</reference>
<protein>
    <recommendedName>
        <fullName evidence="4">Reverse transcriptase</fullName>
    </recommendedName>
</protein>
<accession>A0ABD3BJE9</accession>
<dbReference type="Gene3D" id="3.60.10.10">
    <property type="entry name" value="Endonuclease/exonuclease/phosphatase"/>
    <property type="match status" value="1"/>
</dbReference>
<dbReference type="Proteomes" id="UP001632038">
    <property type="component" value="Unassembled WGS sequence"/>
</dbReference>
<gene>
    <name evidence="2" type="ORF">CASFOL_037892</name>
</gene>
<dbReference type="InterPro" id="IPR036691">
    <property type="entry name" value="Endo/exonu/phosph_ase_sf"/>
</dbReference>
<evidence type="ECO:0000313" key="2">
    <source>
        <dbReference type="EMBL" id="KAL3617571.1"/>
    </source>
</evidence>
<dbReference type="PANTHER" id="PTHR33710:SF79">
    <property type="entry name" value="OS06G0205337 PROTEIN"/>
    <property type="match status" value="1"/>
</dbReference>
<organism evidence="2 3">
    <name type="scientific">Castilleja foliolosa</name>
    <dbReference type="NCBI Taxonomy" id="1961234"/>
    <lineage>
        <taxon>Eukaryota</taxon>
        <taxon>Viridiplantae</taxon>
        <taxon>Streptophyta</taxon>
        <taxon>Embryophyta</taxon>
        <taxon>Tracheophyta</taxon>
        <taxon>Spermatophyta</taxon>
        <taxon>Magnoliopsida</taxon>
        <taxon>eudicotyledons</taxon>
        <taxon>Gunneridae</taxon>
        <taxon>Pentapetalae</taxon>
        <taxon>asterids</taxon>
        <taxon>lamiids</taxon>
        <taxon>Lamiales</taxon>
        <taxon>Orobanchaceae</taxon>
        <taxon>Pedicularideae</taxon>
        <taxon>Castillejinae</taxon>
        <taxon>Castilleja</taxon>
    </lineage>
</organism>
<dbReference type="EMBL" id="JAVIJP010000081">
    <property type="protein sequence ID" value="KAL3617571.1"/>
    <property type="molecule type" value="Genomic_DNA"/>
</dbReference>